<dbReference type="Gene3D" id="3.40.50.1460">
    <property type="match status" value="1"/>
</dbReference>
<protein>
    <submittedName>
        <fullName evidence="3">Caspase family protein</fullName>
        <ecNumber evidence="3">3.4.22.-</ecNumber>
    </submittedName>
</protein>
<evidence type="ECO:0000259" key="2">
    <source>
        <dbReference type="Pfam" id="PF00656"/>
    </source>
</evidence>
<feature type="transmembrane region" description="Helical" evidence="1">
    <location>
        <begin position="477"/>
        <end position="497"/>
    </location>
</feature>
<feature type="transmembrane region" description="Helical" evidence="1">
    <location>
        <begin position="303"/>
        <end position="324"/>
    </location>
</feature>
<gene>
    <name evidence="3" type="ORF">ABT272_26665</name>
</gene>
<feature type="transmembrane region" description="Helical" evidence="1">
    <location>
        <begin position="395"/>
        <end position="419"/>
    </location>
</feature>
<sequence length="567" mass="60661">MGGLVYRALLICNSNFPEDKKGLPKLFGPVRDGLALYGALTDQECGLFNPANVEVLFDADAQEIKEAAERFFTADVRYDDVLLFYYSGHGRRFNRNLYFCGRDAVSDRIASTGVSAAVVNDMMEVTRAATKIVILDCCHAGAFKGKAEAVSPEFFAGAGRYVMTASAASEQAADSAGRGQPSPFTQVLVDGLLFGAQGSHETGQLGAHELYQYVFKELPEKFPRPQERASGMGDTPLARRKTKSFTQPIAGHEVAPKGLIRPAGEDAATGSGAPMSSPIAQALGVSRRRAGEYSIGDYHAWKAVMLLDLLVAIFGFLSWQTWLLEPYGLSGGDVEAVLFFSAVLAVLSFLLASSEGLTLAYLARKFKRATGVRGGSMREVPGYVRKEILERRSVVMVRLVGNIVGCFFGLAWFVALTSLSFRADAYSLFMATLGALCFISLLRLVKMGDALFIAGALISFLGIFPKQGDLGYDAGEFGFGASLQGMAFLAMLCAWLFRLSNKALFLAAGLALIPAAIAYPAYQLLVGISLAGVTLAFIGVLMGDGVPLEEDGRSPVGAVIHRLGGGR</sequence>
<feature type="domain" description="Peptidase C14 caspase" evidence="2">
    <location>
        <begin position="7"/>
        <end position="193"/>
    </location>
</feature>
<accession>A0ABV1UC36</accession>
<dbReference type="SUPFAM" id="SSF52129">
    <property type="entry name" value="Caspase-like"/>
    <property type="match status" value="1"/>
</dbReference>
<dbReference type="GO" id="GO:0016787">
    <property type="term" value="F:hydrolase activity"/>
    <property type="evidence" value="ECO:0007669"/>
    <property type="project" value="UniProtKB-KW"/>
</dbReference>
<evidence type="ECO:0000313" key="3">
    <source>
        <dbReference type="EMBL" id="MER6431283.1"/>
    </source>
</evidence>
<dbReference type="InterPro" id="IPR029030">
    <property type="entry name" value="Caspase-like_dom_sf"/>
</dbReference>
<name>A0ABV1UC36_9ACTN</name>
<dbReference type="Proteomes" id="UP001470023">
    <property type="component" value="Unassembled WGS sequence"/>
</dbReference>
<feature type="transmembrane region" description="Helical" evidence="1">
    <location>
        <begin position="425"/>
        <end position="442"/>
    </location>
</feature>
<keyword evidence="4" id="KW-1185">Reference proteome</keyword>
<dbReference type="Pfam" id="PF00656">
    <property type="entry name" value="Peptidase_C14"/>
    <property type="match status" value="1"/>
</dbReference>
<keyword evidence="3" id="KW-0378">Hydrolase</keyword>
<feature type="transmembrane region" description="Helical" evidence="1">
    <location>
        <begin position="449"/>
        <end position="465"/>
    </location>
</feature>
<evidence type="ECO:0000256" key="1">
    <source>
        <dbReference type="SAM" id="Phobius"/>
    </source>
</evidence>
<evidence type="ECO:0000313" key="4">
    <source>
        <dbReference type="Proteomes" id="UP001470023"/>
    </source>
</evidence>
<proteinExistence type="predicted"/>
<organism evidence="3 4">
    <name type="scientific">Streptomyces sp. 900105245</name>
    <dbReference type="NCBI Taxonomy" id="3154379"/>
    <lineage>
        <taxon>Bacteria</taxon>
        <taxon>Bacillati</taxon>
        <taxon>Actinomycetota</taxon>
        <taxon>Actinomycetes</taxon>
        <taxon>Kitasatosporales</taxon>
        <taxon>Streptomycetaceae</taxon>
        <taxon>Streptomyces</taxon>
    </lineage>
</organism>
<dbReference type="EMBL" id="JBEPAZ010000026">
    <property type="protein sequence ID" value="MER6431283.1"/>
    <property type="molecule type" value="Genomic_DNA"/>
</dbReference>
<dbReference type="EC" id="3.4.22.-" evidence="3"/>
<keyword evidence="1" id="KW-1133">Transmembrane helix</keyword>
<keyword evidence="1" id="KW-0472">Membrane</keyword>
<feature type="transmembrane region" description="Helical" evidence="1">
    <location>
        <begin position="336"/>
        <end position="363"/>
    </location>
</feature>
<dbReference type="InterPro" id="IPR011600">
    <property type="entry name" value="Pept_C14_caspase"/>
</dbReference>
<comment type="caution">
    <text evidence="3">The sequence shown here is derived from an EMBL/GenBank/DDBJ whole genome shotgun (WGS) entry which is preliminary data.</text>
</comment>
<dbReference type="RefSeq" id="WP_352064550.1">
    <property type="nucleotide sequence ID" value="NZ_JBEPAB010000028.1"/>
</dbReference>
<dbReference type="PANTHER" id="PTHR22576">
    <property type="entry name" value="MUCOSA ASSOCIATED LYMPHOID TISSUE LYMPHOMA TRANSLOCATION PROTEIN 1/PARACASPASE"/>
    <property type="match status" value="1"/>
</dbReference>
<reference evidence="3 4" key="1">
    <citation type="submission" date="2024-06" db="EMBL/GenBank/DDBJ databases">
        <title>The Natural Products Discovery Center: Release of the First 8490 Sequenced Strains for Exploring Actinobacteria Biosynthetic Diversity.</title>
        <authorList>
            <person name="Kalkreuter E."/>
            <person name="Kautsar S.A."/>
            <person name="Yang D."/>
            <person name="Bader C.D."/>
            <person name="Teijaro C.N."/>
            <person name="Fluegel L."/>
            <person name="Davis C.M."/>
            <person name="Simpson J.R."/>
            <person name="Lauterbach L."/>
            <person name="Steele A.D."/>
            <person name="Gui C."/>
            <person name="Meng S."/>
            <person name="Li G."/>
            <person name="Viehrig K."/>
            <person name="Ye F."/>
            <person name="Su P."/>
            <person name="Kiefer A.F."/>
            <person name="Nichols A."/>
            <person name="Cepeda A.J."/>
            <person name="Yan W."/>
            <person name="Fan B."/>
            <person name="Jiang Y."/>
            <person name="Adhikari A."/>
            <person name="Zheng C.-J."/>
            <person name="Schuster L."/>
            <person name="Cowan T.M."/>
            <person name="Smanski M.J."/>
            <person name="Chevrette M.G."/>
            <person name="De Carvalho L.P.S."/>
            <person name="Shen B."/>
        </authorList>
    </citation>
    <scope>NUCLEOTIDE SEQUENCE [LARGE SCALE GENOMIC DNA]</scope>
    <source>
        <strain evidence="3 4">NPDC001166</strain>
    </source>
</reference>
<dbReference type="PANTHER" id="PTHR22576:SF37">
    <property type="entry name" value="MUCOSA-ASSOCIATED LYMPHOID TISSUE LYMPHOMA TRANSLOCATION PROTEIN 1"/>
    <property type="match status" value="1"/>
</dbReference>
<feature type="transmembrane region" description="Helical" evidence="1">
    <location>
        <begin position="504"/>
        <end position="522"/>
    </location>
</feature>
<keyword evidence="1" id="KW-0812">Transmembrane</keyword>
<dbReference type="InterPro" id="IPR052039">
    <property type="entry name" value="Caspase-related_regulators"/>
</dbReference>
<dbReference type="NCBIfam" id="NF047832">
    <property type="entry name" value="caspase_w_EACC1"/>
    <property type="match status" value="1"/>
</dbReference>